<dbReference type="PROSITE" id="PS51898">
    <property type="entry name" value="TYR_RECOMBINASE"/>
    <property type="match status" value="1"/>
</dbReference>
<gene>
    <name evidence="12" type="ORF">I7822_28990</name>
</gene>
<dbReference type="Pfam" id="PF02899">
    <property type="entry name" value="Phage_int_SAM_1"/>
    <property type="match status" value="1"/>
</dbReference>
<comment type="subcellular location">
    <subcellularLocation>
        <location evidence="1">Cytoplasm</location>
    </subcellularLocation>
</comment>
<sequence>MNDTARLMNDLDVVVSTLSPEIDINKLVVRLEEVLSNYEIHRKSQKDIENDIQEKIDIFLSARKVEGLSNLTLDGYKLELGLFAKYMNKAVVQITTSDIRKFLAHNENWMISTVDRKLSVLKSFFAWLVREEMLLRDPTAKIKAPKKPKRLPKGLSVEELEIVRESCENLRERALMEVMYSTGCRLSEIQNLKTSDINIQEMNARVIGKGDKERVVYLSFKALHHLRSYLKSRDDECEFLFVTERRPIRKMSDRNIERIVDQIEARANISKKLSPHTFRHTFATLAMENGADLADVQQLLGHEDPATTLIYSHVSEERKKQAHKKYHVQ</sequence>
<dbReference type="InterPro" id="IPR004107">
    <property type="entry name" value="Integrase_SAM-like_N"/>
</dbReference>
<dbReference type="PANTHER" id="PTHR30349:SF77">
    <property type="entry name" value="TYROSINE RECOMBINASE XERC"/>
    <property type="match status" value="1"/>
</dbReference>
<keyword evidence="7" id="KW-0233">DNA recombination</keyword>
<dbReference type="InterPro" id="IPR010998">
    <property type="entry name" value="Integrase_recombinase_N"/>
</dbReference>
<dbReference type="Proteomes" id="UP000663981">
    <property type="component" value="Unassembled WGS sequence"/>
</dbReference>
<evidence type="ECO:0000259" key="10">
    <source>
        <dbReference type="PROSITE" id="PS51898"/>
    </source>
</evidence>
<dbReference type="NCBIfam" id="NF040815">
    <property type="entry name" value="recomb_XerA_Arch"/>
    <property type="match status" value="1"/>
</dbReference>
<organism evidence="12 13">
    <name type="scientific">Metabacillus bambusae</name>
    <dbReference type="NCBI Taxonomy" id="2795218"/>
    <lineage>
        <taxon>Bacteria</taxon>
        <taxon>Bacillati</taxon>
        <taxon>Bacillota</taxon>
        <taxon>Bacilli</taxon>
        <taxon>Bacillales</taxon>
        <taxon>Bacillaceae</taxon>
        <taxon>Metabacillus</taxon>
    </lineage>
</organism>
<dbReference type="PANTHER" id="PTHR30349">
    <property type="entry name" value="PHAGE INTEGRASE-RELATED"/>
    <property type="match status" value="1"/>
</dbReference>
<comment type="caution">
    <text evidence="12">The sequence shown here is derived from an EMBL/GenBank/DDBJ whole genome shotgun (WGS) entry which is preliminary data.</text>
</comment>
<name>A0ABS3NCE3_9BACI</name>
<keyword evidence="5" id="KW-0229">DNA integration</keyword>
<evidence type="ECO:0000256" key="3">
    <source>
        <dbReference type="ARBA" id="ARBA00022618"/>
    </source>
</evidence>
<keyword evidence="8" id="KW-0131">Cell cycle</keyword>
<dbReference type="InterPro" id="IPR013762">
    <property type="entry name" value="Integrase-like_cat_sf"/>
</dbReference>
<evidence type="ECO:0000256" key="2">
    <source>
        <dbReference type="ARBA" id="ARBA00022490"/>
    </source>
</evidence>
<dbReference type="InterPro" id="IPR002104">
    <property type="entry name" value="Integrase_catalytic"/>
</dbReference>
<protein>
    <submittedName>
        <fullName evidence="12">Tyrosine-type recombinase/integrase</fullName>
    </submittedName>
</protein>
<feature type="domain" description="Tyr recombinase" evidence="10">
    <location>
        <begin position="150"/>
        <end position="324"/>
    </location>
</feature>
<dbReference type="SUPFAM" id="SSF56349">
    <property type="entry name" value="DNA breaking-rejoining enzymes"/>
    <property type="match status" value="1"/>
</dbReference>
<evidence type="ECO:0000256" key="1">
    <source>
        <dbReference type="ARBA" id="ARBA00004496"/>
    </source>
</evidence>
<evidence type="ECO:0000259" key="11">
    <source>
        <dbReference type="PROSITE" id="PS51900"/>
    </source>
</evidence>
<dbReference type="EMBL" id="JAGDEL010000046">
    <property type="protein sequence ID" value="MBO1515649.1"/>
    <property type="molecule type" value="Genomic_DNA"/>
</dbReference>
<accession>A0ABS3NCE3</accession>
<keyword evidence="6 9" id="KW-0238">DNA-binding</keyword>
<dbReference type="Gene3D" id="1.10.443.10">
    <property type="entry name" value="Intergrase catalytic core"/>
    <property type="match status" value="1"/>
</dbReference>
<keyword evidence="3" id="KW-0132">Cell division</keyword>
<evidence type="ECO:0000256" key="5">
    <source>
        <dbReference type="ARBA" id="ARBA00022908"/>
    </source>
</evidence>
<evidence type="ECO:0000256" key="6">
    <source>
        <dbReference type="ARBA" id="ARBA00023125"/>
    </source>
</evidence>
<evidence type="ECO:0000256" key="9">
    <source>
        <dbReference type="PROSITE-ProRule" id="PRU01248"/>
    </source>
</evidence>
<keyword evidence="13" id="KW-1185">Reference proteome</keyword>
<evidence type="ECO:0000256" key="4">
    <source>
        <dbReference type="ARBA" id="ARBA00022829"/>
    </source>
</evidence>
<dbReference type="Pfam" id="PF00589">
    <property type="entry name" value="Phage_integrase"/>
    <property type="match status" value="1"/>
</dbReference>
<keyword evidence="4" id="KW-0159">Chromosome partition</keyword>
<dbReference type="PROSITE" id="PS51900">
    <property type="entry name" value="CB"/>
    <property type="match status" value="1"/>
</dbReference>
<proteinExistence type="predicted"/>
<evidence type="ECO:0000313" key="13">
    <source>
        <dbReference type="Proteomes" id="UP000663981"/>
    </source>
</evidence>
<evidence type="ECO:0000256" key="7">
    <source>
        <dbReference type="ARBA" id="ARBA00023172"/>
    </source>
</evidence>
<reference evidence="12 13" key="1">
    <citation type="submission" date="2021-03" db="EMBL/GenBank/DDBJ databases">
        <title>Whole genome sequence of Metabacillus bambusae BG109.</title>
        <authorList>
            <person name="Jeong J.W."/>
        </authorList>
    </citation>
    <scope>NUCLEOTIDE SEQUENCE [LARGE SCALE GENOMIC DNA]</scope>
    <source>
        <strain evidence="12 13">BG109</strain>
    </source>
</reference>
<dbReference type="InterPro" id="IPR044068">
    <property type="entry name" value="CB"/>
</dbReference>
<evidence type="ECO:0000313" key="12">
    <source>
        <dbReference type="EMBL" id="MBO1515649.1"/>
    </source>
</evidence>
<keyword evidence="2" id="KW-0963">Cytoplasm</keyword>
<dbReference type="InterPro" id="IPR050090">
    <property type="entry name" value="Tyrosine_recombinase_XerCD"/>
</dbReference>
<feature type="domain" description="Core-binding (CB)" evidence="11">
    <location>
        <begin position="50"/>
        <end position="129"/>
    </location>
</feature>
<dbReference type="InterPro" id="IPR011010">
    <property type="entry name" value="DNA_brk_join_enz"/>
</dbReference>
<dbReference type="Gene3D" id="1.10.150.130">
    <property type="match status" value="1"/>
</dbReference>
<evidence type="ECO:0000256" key="8">
    <source>
        <dbReference type="ARBA" id="ARBA00023306"/>
    </source>
</evidence>